<feature type="transmembrane region" description="Helical" evidence="6">
    <location>
        <begin position="52"/>
        <end position="76"/>
    </location>
</feature>
<dbReference type="CTD" id="10555"/>
<feature type="transmembrane region" description="Helical" evidence="6">
    <location>
        <begin position="150"/>
        <end position="167"/>
    </location>
</feature>
<name>A0A9J7ICC4_MUSDO</name>
<dbReference type="GO" id="GO:0016020">
    <property type="term" value="C:membrane"/>
    <property type="evidence" value="ECO:0007669"/>
    <property type="project" value="InterPro"/>
</dbReference>
<keyword evidence="5" id="KW-1208">Phospholipid metabolism</keyword>
<dbReference type="GO" id="GO:0006654">
    <property type="term" value="P:phosphatidic acid biosynthetic process"/>
    <property type="evidence" value="ECO:0007669"/>
    <property type="project" value="TreeGrafter"/>
</dbReference>
<dbReference type="Proteomes" id="UP001652621">
    <property type="component" value="Unplaced"/>
</dbReference>
<dbReference type="OrthoDB" id="202234at2759"/>
<dbReference type="GO" id="GO:0005783">
    <property type="term" value="C:endoplasmic reticulum"/>
    <property type="evidence" value="ECO:0007669"/>
    <property type="project" value="TreeGrafter"/>
</dbReference>
<proteinExistence type="inferred from homology"/>
<dbReference type="AlphaFoldDB" id="A0A9J7ICC4"/>
<evidence type="ECO:0000256" key="3">
    <source>
        <dbReference type="ARBA" id="ARBA00022679"/>
    </source>
</evidence>
<keyword evidence="5" id="KW-0594">Phospholipid biosynthesis</keyword>
<dbReference type="GO" id="GO:0003841">
    <property type="term" value="F:1-acylglycerol-3-phosphate O-acyltransferase activity"/>
    <property type="evidence" value="ECO:0007669"/>
    <property type="project" value="UniProtKB-UniRule"/>
</dbReference>
<keyword evidence="4 5" id="KW-0012">Acyltransferase</keyword>
<gene>
    <name evidence="9" type="primary">LOC101896987</name>
</gene>
<evidence type="ECO:0000256" key="4">
    <source>
        <dbReference type="ARBA" id="ARBA00023315"/>
    </source>
</evidence>
<dbReference type="SUPFAM" id="SSF69593">
    <property type="entry name" value="Glycerol-3-phosphate (1)-acyltransferase"/>
    <property type="match status" value="1"/>
</dbReference>
<keyword evidence="3 5" id="KW-0808">Transferase</keyword>
<dbReference type="RefSeq" id="XP_019891316.1">
    <property type="nucleotide sequence ID" value="XM_020035757.1"/>
</dbReference>
<evidence type="ECO:0000313" key="9">
    <source>
        <dbReference type="RefSeq" id="XP_019891316.1"/>
    </source>
</evidence>
<protein>
    <recommendedName>
        <fullName evidence="5">1-acyl-sn-glycerol-3-phosphate acyltransferase</fullName>
        <ecNumber evidence="5">2.3.1.51</ecNumber>
    </recommendedName>
</protein>
<keyword evidence="6" id="KW-0812">Transmembrane</keyword>
<dbReference type="VEuPathDB" id="VectorBase:MDOMA2_018493"/>
<dbReference type="PANTHER" id="PTHR10434:SF53">
    <property type="entry name" value="1-ACYL-SN-GLYCEROL-3-PHOSPHATE ACYLTRANSFERASE"/>
    <property type="match status" value="1"/>
</dbReference>
<evidence type="ECO:0000256" key="1">
    <source>
        <dbReference type="ARBA" id="ARBA00004728"/>
    </source>
</evidence>
<keyword evidence="5" id="KW-0444">Lipid biosynthesis</keyword>
<feature type="transmembrane region" description="Helical" evidence="6">
    <location>
        <begin position="27"/>
        <end position="46"/>
    </location>
</feature>
<dbReference type="CDD" id="cd07989">
    <property type="entry name" value="LPLAT_AGPAT-like"/>
    <property type="match status" value="1"/>
</dbReference>
<feature type="transmembrane region" description="Helical" evidence="6">
    <location>
        <begin position="117"/>
        <end position="138"/>
    </location>
</feature>
<accession>A0A9J7ICC4</accession>
<evidence type="ECO:0000313" key="8">
    <source>
        <dbReference type="Proteomes" id="UP001652621"/>
    </source>
</evidence>
<evidence type="ECO:0000256" key="5">
    <source>
        <dbReference type="RuleBase" id="RU361267"/>
    </source>
</evidence>
<dbReference type="Pfam" id="PF01553">
    <property type="entry name" value="Acyltransferase"/>
    <property type="match status" value="1"/>
</dbReference>
<dbReference type="PANTHER" id="PTHR10434">
    <property type="entry name" value="1-ACYL-SN-GLYCEROL-3-PHOSPHATE ACYLTRANSFERASE"/>
    <property type="match status" value="1"/>
</dbReference>
<dbReference type="InterPro" id="IPR002123">
    <property type="entry name" value="Plipid/glycerol_acylTrfase"/>
</dbReference>
<reference evidence="9" key="1">
    <citation type="submission" date="2025-08" db="UniProtKB">
        <authorList>
            <consortium name="RefSeq"/>
        </authorList>
    </citation>
    <scope>IDENTIFICATION</scope>
    <source>
        <strain evidence="9">Aabys</strain>
        <tissue evidence="9">Whole body</tissue>
    </source>
</reference>
<keyword evidence="8" id="KW-1185">Reference proteome</keyword>
<comment type="pathway">
    <text evidence="1">Phospholipid metabolism; CDP-diacylglycerol biosynthesis; CDP-diacylglycerol from sn-glycerol 3-phosphate: step 2/3.</text>
</comment>
<comment type="catalytic activity">
    <reaction evidence="5">
        <text>a 1-acyl-sn-glycero-3-phosphate + an acyl-CoA = a 1,2-diacyl-sn-glycero-3-phosphate + CoA</text>
        <dbReference type="Rhea" id="RHEA:19709"/>
        <dbReference type="ChEBI" id="CHEBI:57287"/>
        <dbReference type="ChEBI" id="CHEBI:57970"/>
        <dbReference type="ChEBI" id="CHEBI:58342"/>
        <dbReference type="ChEBI" id="CHEBI:58608"/>
        <dbReference type="EC" id="2.3.1.51"/>
    </reaction>
</comment>
<dbReference type="NCBIfam" id="TIGR00530">
    <property type="entry name" value="AGP_acyltrn"/>
    <property type="match status" value="1"/>
</dbReference>
<comment type="domain">
    <text evidence="5">The HXXXXD motif is essential for acyltransferase activity and may constitute the binding site for the phosphate moiety of the glycerol-3-phosphate.</text>
</comment>
<sequence>MQSLTKSNKKYVMCPPIFYERLLHKNMACVCEMIGLACLVALFMSFSNKAPYQLKMAIFLIGNGIIVLICIPFMILRPRDYRNAFGPAWGCRQLCKALGVTMEIRGLENIRKEHGSVVLMNHQSALDLCVLAYLWPVIGRATVVSKKEVLYLPFFGFGSWLWGTLFINRSRKTDSINALQKESKAINERNCKLLLFPEGTRNSKETLLPFKKGSFHIALQSQCPIQPVVISKYWFLNGEKKIFRPGHAIIHILPEIPTAGSKKEDMDTIIEKTHNVMQAEYTKLSQEAKALNTKKHV</sequence>
<organism evidence="8 9">
    <name type="scientific">Musca domestica</name>
    <name type="common">House fly</name>
    <dbReference type="NCBI Taxonomy" id="7370"/>
    <lineage>
        <taxon>Eukaryota</taxon>
        <taxon>Metazoa</taxon>
        <taxon>Ecdysozoa</taxon>
        <taxon>Arthropoda</taxon>
        <taxon>Hexapoda</taxon>
        <taxon>Insecta</taxon>
        <taxon>Pterygota</taxon>
        <taxon>Neoptera</taxon>
        <taxon>Endopterygota</taxon>
        <taxon>Diptera</taxon>
        <taxon>Brachycera</taxon>
        <taxon>Muscomorpha</taxon>
        <taxon>Muscoidea</taxon>
        <taxon>Muscidae</taxon>
        <taxon>Musca</taxon>
    </lineage>
</organism>
<feature type="domain" description="Phospholipid/glycerol acyltransferase" evidence="7">
    <location>
        <begin position="116"/>
        <end position="233"/>
    </location>
</feature>
<evidence type="ECO:0000256" key="2">
    <source>
        <dbReference type="ARBA" id="ARBA00008655"/>
    </source>
</evidence>
<keyword evidence="6" id="KW-0472">Membrane</keyword>
<dbReference type="SMART" id="SM00563">
    <property type="entry name" value="PlsC"/>
    <property type="match status" value="1"/>
</dbReference>
<dbReference type="GeneID" id="101896987"/>
<evidence type="ECO:0000256" key="6">
    <source>
        <dbReference type="SAM" id="Phobius"/>
    </source>
</evidence>
<dbReference type="InterPro" id="IPR004552">
    <property type="entry name" value="AGP_acyltrans"/>
</dbReference>
<comment type="similarity">
    <text evidence="2 5">Belongs to the 1-acyl-sn-glycerol-3-phosphate acyltransferase family.</text>
</comment>
<keyword evidence="5" id="KW-0443">Lipid metabolism</keyword>
<dbReference type="EC" id="2.3.1.51" evidence="5"/>
<keyword evidence="6" id="KW-1133">Transmembrane helix</keyword>
<evidence type="ECO:0000259" key="7">
    <source>
        <dbReference type="SMART" id="SM00563"/>
    </source>
</evidence>